<organism evidence="2 3">
    <name type="scientific">Bombilactobacillus bombi</name>
    <dbReference type="NCBI Taxonomy" id="1303590"/>
    <lineage>
        <taxon>Bacteria</taxon>
        <taxon>Bacillati</taxon>
        <taxon>Bacillota</taxon>
        <taxon>Bacilli</taxon>
        <taxon>Lactobacillales</taxon>
        <taxon>Lactobacillaceae</taxon>
        <taxon>Bombilactobacillus</taxon>
    </lineage>
</organism>
<evidence type="ECO:0000313" key="3">
    <source>
        <dbReference type="Proteomes" id="UP000284822"/>
    </source>
</evidence>
<gene>
    <name evidence="2" type="ORF">DS832_06860</name>
</gene>
<feature type="domain" description="SHOCT" evidence="1">
    <location>
        <begin position="385"/>
        <end position="410"/>
    </location>
</feature>
<evidence type="ECO:0000313" key="2">
    <source>
        <dbReference type="EMBL" id="RHW46065.1"/>
    </source>
</evidence>
<dbReference type="AlphaFoldDB" id="A0A417Z630"/>
<dbReference type="EMBL" id="QOCS01000014">
    <property type="protein sequence ID" value="RHW46065.1"/>
    <property type="molecule type" value="Genomic_DNA"/>
</dbReference>
<dbReference type="InterPro" id="IPR018649">
    <property type="entry name" value="SHOCT"/>
</dbReference>
<protein>
    <recommendedName>
        <fullName evidence="1">SHOCT domain-containing protein</fullName>
    </recommendedName>
</protein>
<accession>A0A417Z630</accession>
<dbReference type="RefSeq" id="WP_118910911.1">
    <property type="nucleotide sequence ID" value="NZ_QOCS01000014.1"/>
</dbReference>
<sequence>MSKQCAVCGKQLKLLDSKYDLKDKTKLCTDCASKFGFTKFSFKELSAAREMTSEQVQVFIKDNLSIDPKQYLKEVKLKGKEKQVNADLINKLLEIDLNELKTKPEDTFLKDTEFEYFRINNADWLEQRKITKRVNYSGSSASFHITKNIKYYSGSIKPKRISTEEWKNIRSGRLILTNKRLLLIGNDTKQILINSIVDINGFSDGIGLMRSSGKDIILKFNNESTDNINSFYIILGRILTNDFRSHYNNESEYYTPQEFTEEMIKKGAKEISFENDCYIIDLSKSIIYEGTPVLTDINKNDIKDLSNKFNKRTNTQKTIKVFGSDSLGNLIELYAVNGNKMLYDIDETEKVKQTAKTVISSDNKSVVKKKATNSSLITDSDYDNLKKLKSLLDEGILTQEEFDAKKKQILKL</sequence>
<comment type="caution">
    <text evidence="2">The sequence shown here is derived from an EMBL/GenBank/DDBJ whole genome shotgun (WGS) entry which is preliminary data.</text>
</comment>
<dbReference type="Proteomes" id="UP000284822">
    <property type="component" value="Unassembled WGS sequence"/>
</dbReference>
<name>A0A417Z630_9LACO</name>
<proteinExistence type="predicted"/>
<evidence type="ECO:0000259" key="1">
    <source>
        <dbReference type="Pfam" id="PF09851"/>
    </source>
</evidence>
<dbReference type="Pfam" id="PF09851">
    <property type="entry name" value="SHOCT"/>
    <property type="match status" value="1"/>
</dbReference>
<reference evidence="2 3" key="1">
    <citation type="submission" date="2018-07" db="EMBL/GenBank/DDBJ databases">
        <title>Genome sequences of six Lactobacillus spp. isolated from bumble bee guts.</title>
        <authorList>
            <person name="Motta E.V.S."/>
            <person name="Moran N.A."/>
        </authorList>
    </citation>
    <scope>NUCLEOTIDE SEQUENCE [LARGE SCALE GENOMIC DNA]</scope>
    <source>
        <strain evidence="2 3">LV-8.1</strain>
    </source>
</reference>